<feature type="repeat" description="WD" evidence="3">
    <location>
        <begin position="169"/>
        <end position="210"/>
    </location>
</feature>
<feature type="repeat" description="WD" evidence="3">
    <location>
        <begin position="42"/>
        <end position="83"/>
    </location>
</feature>
<feature type="repeat" description="WD" evidence="3">
    <location>
        <begin position="83"/>
        <end position="124"/>
    </location>
</feature>
<sequence length="365" mass="40602">MSVNSSKAVAASKPVLDGPVEAQKPAVDYEALDPVKTHMVAELKHTVPLTSCRVDPTSRFIVAGAEDLDVHVWDYKTKAKRTLTGHTSWVRSFDFSADGNTLYSACWGGDIKVWDLREAEPKAKMTIPAHKGSARWVRVSPDQTKLATCGNDLLVKVWDLKSGKLLQRFSGHERHVYAVDFHPQGKQLVSQDLMGVIYIWDLETGKQTRNIDASVMTGYDKKFAADMGGARDLQFSPDGSELATAGITNVVNSFAGVQDPIIMLFDWKSGQEKTRLKPDKTFQGIAWGVRYHPDGFLIGAGANRSGKGELWFRKPEESEFFHTMKLPTAARGLDLLSDARHLIVAHSDKAVRVYRMTEEEKKRQA</sequence>
<dbReference type="PROSITE" id="PS50294">
    <property type="entry name" value="WD_REPEATS_REGION"/>
    <property type="match status" value="3"/>
</dbReference>
<dbReference type="InterPro" id="IPR019775">
    <property type="entry name" value="WD40_repeat_CS"/>
</dbReference>
<dbReference type="InterPro" id="IPR051510">
    <property type="entry name" value="SKI8"/>
</dbReference>
<dbReference type="PANTHER" id="PTHR44090">
    <property type="entry name" value="WD REPEAT-CONTAINING PROTEIN 61"/>
    <property type="match status" value="1"/>
</dbReference>
<name>A0A3D3R6H2_9PLAN</name>
<dbReference type="PROSITE" id="PS00678">
    <property type="entry name" value="WD_REPEATS_1"/>
    <property type="match status" value="1"/>
</dbReference>
<protein>
    <submittedName>
        <fullName evidence="4">Uncharacterized protein</fullName>
    </submittedName>
</protein>
<evidence type="ECO:0000313" key="5">
    <source>
        <dbReference type="Proteomes" id="UP000263642"/>
    </source>
</evidence>
<dbReference type="SUPFAM" id="SSF50978">
    <property type="entry name" value="WD40 repeat-like"/>
    <property type="match status" value="1"/>
</dbReference>
<comment type="caution">
    <text evidence="4">The sequence shown here is derived from an EMBL/GenBank/DDBJ whole genome shotgun (WGS) entry which is preliminary data.</text>
</comment>
<reference evidence="4 5" key="1">
    <citation type="journal article" date="2018" name="Nat. Biotechnol.">
        <title>A standardized bacterial taxonomy based on genome phylogeny substantially revises the tree of life.</title>
        <authorList>
            <person name="Parks D.H."/>
            <person name="Chuvochina M."/>
            <person name="Waite D.W."/>
            <person name="Rinke C."/>
            <person name="Skarshewski A."/>
            <person name="Chaumeil P.A."/>
            <person name="Hugenholtz P."/>
        </authorList>
    </citation>
    <scope>NUCLEOTIDE SEQUENCE [LARGE SCALE GENOMIC DNA]</scope>
    <source>
        <strain evidence="4">UBA9375</strain>
    </source>
</reference>
<keyword evidence="2" id="KW-0677">Repeat</keyword>
<keyword evidence="1 3" id="KW-0853">WD repeat</keyword>
<dbReference type="AlphaFoldDB" id="A0A3D3R6H2"/>
<evidence type="ECO:0000256" key="2">
    <source>
        <dbReference type="ARBA" id="ARBA00022737"/>
    </source>
</evidence>
<evidence type="ECO:0000256" key="1">
    <source>
        <dbReference type="ARBA" id="ARBA00022574"/>
    </source>
</evidence>
<dbReference type="InterPro" id="IPR036322">
    <property type="entry name" value="WD40_repeat_dom_sf"/>
</dbReference>
<evidence type="ECO:0000313" key="4">
    <source>
        <dbReference type="EMBL" id="HCO23672.1"/>
    </source>
</evidence>
<gene>
    <name evidence="4" type="ORF">DIT97_11670</name>
</gene>
<dbReference type="Proteomes" id="UP000263642">
    <property type="component" value="Unassembled WGS sequence"/>
</dbReference>
<organism evidence="4 5">
    <name type="scientific">Gimesia maris</name>
    <dbReference type="NCBI Taxonomy" id="122"/>
    <lineage>
        <taxon>Bacteria</taxon>
        <taxon>Pseudomonadati</taxon>
        <taxon>Planctomycetota</taxon>
        <taxon>Planctomycetia</taxon>
        <taxon>Planctomycetales</taxon>
        <taxon>Planctomycetaceae</taxon>
        <taxon>Gimesia</taxon>
    </lineage>
</organism>
<dbReference type="Gene3D" id="2.130.10.10">
    <property type="entry name" value="YVTN repeat-like/Quinoprotein amine dehydrogenase"/>
    <property type="match status" value="3"/>
</dbReference>
<dbReference type="EMBL" id="DQAY01000068">
    <property type="protein sequence ID" value="HCO23672.1"/>
    <property type="molecule type" value="Genomic_DNA"/>
</dbReference>
<dbReference type="InterPro" id="IPR001680">
    <property type="entry name" value="WD40_rpt"/>
</dbReference>
<proteinExistence type="predicted"/>
<dbReference type="SMART" id="SM00320">
    <property type="entry name" value="WD40"/>
    <property type="match status" value="6"/>
</dbReference>
<dbReference type="CDD" id="cd00200">
    <property type="entry name" value="WD40"/>
    <property type="match status" value="1"/>
</dbReference>
<feature type="repeat" description="WD" evidence="3">
    <location>
        <begin position="127"/>
        <end position="168"/>
    </location>
</feature>
<dbReference type="Pfam" id="PF00400">
    <property type="entry name" value="WD40"/>
    <property type="match status" value="4"/>
</dbReference>
<dbReference type="PANTHER" id="PTHR44090:SF1">
    <property type="entry name" value="SUPERKILLER COMPLEX PROTEIN 8"/>
    <property type="match status" value="1"/>
</dbReference>
<accession>A0A3D3R6H2</accession>
<evidence type="ECO:0000256" key="3">
    <source>
        <dbReference type="PROSITE-ProRule" id="PRU00221"/>
    </source>
</evidence>
<dbReference type="PROSITE" id="PS50082">
    <property type="entry name" value="WD_REPEATS_2"/>
    <property type="match status" value="4"/>
</dbReference>
<dbReference type="InterPro" id="IPR015943">
    <property type="entry name" value="WD40/YVTN_repeat-like_dom_sf"/>
</dbReference>
<dbReference type="GO" id="GO:0032991">
    <property type="term" value="C:protein-containing complex"/>
    <property type="evidence" value="ECO:0007669"/>
    <property type="project" value="UniProtKB-ARBA"/>
</dbReference>